<dbReference type="GO" id="GO:0004693">
    <property type="term" value="F:cyclin-dependent protein serine/threonine kinase activity"/>
    <property type="evidence" value="ECO:0007669"/>
    <property type="project" value="UniProtKB-EC"/>
</dbReference>
<organism evidence="13 14">
    <name type="scientific">Protomyces lactucae-debilis</name>
    <dbReference type="NCBI Taxonomy" id="2754530"/>
    <lineage>
        <taxon>Eukaryota</taxon>
        <taxon>Fungi</taxon>
        <taxon>Dikarya</taxon>
        <taxon>Ascomycota</taxon>
        <taxon>Taphrinomycotina</taxon>
        <taxon>Taphrinomycetes</taxon>
        <taxon>Taphrinales</taxon>
        <taxon>Protomycetaceae</taxon>
        <taxon>Protomyces</taxon>
    </lineage>
</organism>
<dbReference type="OMA" id="DMVPTPY"/>
<evidence type="ECO:0000256" key="7">
    <source>
        <dbReference type="ARBA" id="ARBA00022840"/>
    </source>
</evidence>
<keyword evidence="7 10" id="KW-0067">ATP-binding</keyword>
<comment type="similarity">
    <text evidence="1">Belongs to the protein kinase superfamily. CMGC Ser/Thr protein kinase family. CDC2/CDKX subfamily.</text>
</comment>
<dbReference type="PROSITE" id="PS50011">
    <property type="entry name" value="PROTEIN_KINASE_DOM"/>
    <property type="match status" value="1"/>
</dbReference>
<dbReference type="InterPro" id="IPR008271">
    <property type="entry name" value="Ser/Thr_kinase_AS"/>
</dbReference>
<gene>
    <name evidence="13" type="ORF">BCR37DRAFT_351298</name>
</gene>
<keyword evidence="4" id="KW-0808">Transferase</keyword>
<dbReference type="Gene3D" id="3.30.200.20">
    <property type="entry name" value="Phosphorylase Kinase, domain 1"/>
    <property type="match status" value="1"/>
</dbReference>
<dbReference type="PROSITE" id="PS00108">
    <property type="entry name" value="PROTEIN_KINASE_ST"/>
    <property type="match status" value="1"/>
</dbReference>
<accession>A0A1Y2F001</accession>
<evidence type="ECO:0000256" key="4">
    <source>
        <dbReference type="ARBA" id="ARBA00022679"/>
    </source>
</evidence>
<comment type="catalytic activity">
    <reaction evidence="8">
        <text>L-threonyl-[protein] + ATP = O-phospho-L-threonyl-[protein] + ADP + H(+)</text>
        <dbReference type="Rhea" id="RHEA:46608"/>
        <dbReference type="Rhea" id="RHEA-COMP:11060"/>
        <dbReference type="Rhea" id="RHEA-COMP:11605"/>
        <dbReference type="ChEBI" id="CHEBI:15378"/>
        <dbReference type="ChEBI" id="CHEBI:30013"/>
        <dbReference type="ChEBI" id="CHEBI:30616"/>
        <dbReference type="ChEBI" id="CHEBI:61977"/>
        <dbReference type="ChEBI" id="CHEBI:456216"/>
        <dbReference type="EC" id="2.7.11.22"/>
    </reaction>
</comment>
<sequence length="370" mass="41520">MKLTSVTGEVISVSADDLLGNCVPSALYARLNRLGEGTYGVVHRARHTKTGETVALKSVRLFEQDKGEGIPITALREISILKSLRHKNVVNVLEVAVGDALDEIYMVMEYCEQDLANIFDVAQIQFTPSEVKCLAIQLFEGLEYIHRQGIIHRDLKMSNLLLNRSGILKLADFGMAREEAGDMTPQVVTLWYRAPEILLGSRQYDLSVDLWSAGCVLAELVTSQPLLPGKDESGEMNLICGLIGAPSETTWSGFRLLPWASKYQPPSQAILRTKEDLPTRFKGERPGLVRLLSELLQYNPRKRLTAYEVLEHRYFKEAPAAQDPGLLPTFKEARNEVTLSAPLRQAKRESLLFDENDLLSQVEAKRRRRS</sequence>
<dbReference type="GO" id="GO:0005524">
    <property type="term" value="F:ATP binding"/>
    <property type="evidence" value="ECO:0007669"/>
    <property type="project" value="UniProtKB-UniRule"/>
</dbReference>
<evidence type="ECO:0000256" key="10">
    <source>
        <dbReference type="PROSITE-ProRule" id="PRU10141"/>
    </source>
</evidence>
<feature type="binding site" evidence="10">
    <location>
        <position position="57"/>
    </location>
    <ligand>
        <name>ATP</name>
        <dbReference type="ChEBI" id="CHEBI:30616"/>
    </ligand>
</feature>
<keyword evidence="6 13" id="KW-0418">Kinase</keyword>
<evidence type="ECO:0000256" key="6">
    <source>
        <dbReference type="ARBA" id="ARBA00022777"/>
    </source>
</evidence>
<reference evidence="13 14" key="1">
    <citation type="submission" date="2016-07" db="EMBL/GenBank/DDBJ databases">
        <title>Pervasive Adenine N6-methylation of Active Genes in Fungi.</title>
        <authorList>
            <consortium name="DOE Joint Genome Institute"/>
            <person name="Mondo S.J."/>
            <person name="Dannebaum R.O."/>
            <person name="Kuo R.C."/>
            <person name="Labutti K."/>
            <person name="Haridas S."/>
            <person name="Kuo A."/>
            <person name="Salamov A."/>
            <person name="Ahrendt S.R."/>
            <person name="Lipzen A."/>
            <person name="Sullivan W."/>
            <person name="Andreopoulos W.B."/>
            <person name="Clum A."/>
            <person name="Lindquist E."/>
            <person name="Daum C."/>
            <person name="Ramamoorthy G.K."/>
            <person name="Gryganskyi A."/>
            <person name="Culley D."/>
            <person name="Magnuson J.K."/>
            <person name="James T.Y."/>
            <person name="O'Malley M.A."/>
            <person name="Stajich J.E."/>
            <person name="Spatafora J.W."/>
            <person name="Visel A."/>
            <person name="Grigoriev I.V."/>
        </authorList>
    </citation>
    <scope>NUCLEOTIDE SEQUENCE [LARGE SCALE GENOMIC DNA]</scope>
    <source>
        <strain evidence="13 14">12-1054</strain>
    </source>
</reference>
<dbReference type="InterPro" id="IPR017441">
    <property type="entry name" value="Protein_kinase_ATP_BS"/>
</dbReference>
<dbReference type="PANTHER" id="PTHR24056:SF508">
    <property type="entry name" value="CYCLIN-DEPENDENT KINASE 10"/>
    <property type="match status" value="1"/>
</dbReference>
<evidence type="ECO:0000256" key="11">
    <source>
        <dbReference type="RuleBase" id="RU000304"/>
    </source>
</evidence>
<evidence type="ECO:0000256" key="8">
    <source>
        <dbReference type="ARBA" id="ARBA00047811"/>
    </source>
</evidence>
<keyword evidence="5 10" id="KW-0547">Nucleotide-binding</keyword>
<keyword evidence="3 11" id="KW-0723">Serine/threonine-protein kinase</keyword>
<dbReference type="EMBL" id="MCFI01000021">
    <property type="protein sequence ID" value="ORY77037.1"/>
    <property type="molecule type" value="Genomic_DNA"/>
</dbReference>
<dbReference type="GO" id="GO:0007346">
    <property type="term" value="P:regulation of mitotic cell cycle"/>
    <property type="evidence" value="ECO:0007669"/>
    <property type="project" value="TreeGrafter"/>
</dbReference>
<feature type="domain" description="Protein kinase" evidence="12">
    <location>
        <begin position="28"/>
        <end position="315"/>
    </location>
</feature>
<proteinExistence type="inferred from homology"/>
<evidence type="ECO:0000256" key="2">
    <source>
        <dbReference type="ARBA" id="ARBA00012425"/>
    </source>
</evidence>
<dbReference type="SUPFAM" id="SSF56112">
    <property type="entry name" value="Protein kinase-like (PK-like)"/>
    <property type="match status" value="1"/>
</dbReference>
<dbReference type="Gene3D" id="1.10.510.10">
    <property type="entry name" value="Transferase(Phosphotransferase) domain 1"/>
    <property type="match status" value="1"/>
</dbReference>
<dbReference type="EC" id="2.7.11.22" evidence="2"/>
<evidence type="ECO:0000256" key="9">
    <source>
        <dbReference type="ARBA" id="ARBA00048367"/>
    </source>
</evidence>
<evidence type="ECO:0000313" key="13">
    <source>
        <dbReference type="EMBL" id="ORY77037.1"/>
    </source>
</evidence>
<evidence type="ECO:0000259" key="12">
    <source>
        <dbReference type="PROSITE" id="PS50011"/>
    </source>
</evidence>
<keyword evidence="14" id="KW-1185">Reference proteome</keyword>
<dbReference type="STRING" id="56484.A0A1Y2F001"/>
<protein>
    <recommendedName>
        <fullName evidence="2">cyclin-dependent kinase</fullName>
        <ecNumber evidence="2">2.7.11.22</ecNumber>
    </recommendedName>
</protein>
<dbReference type="Pfam" id="PF00069">
    <property type="entry name" value="Pkinase"/>
    <property type="match status" value="1"/>
</dbReference>
<dbReference type="InterPro" id="IPR050108">
    <property type="entry name" value="CDK"/>
</dbReference>
<dbReference type="Proteomes" id="UP000193685">
    <property type="component" value="Unassembled WGS sequence"/>
</dbReference>
<dbReference type="GO" id="GO:0005634">
    <property type="term" value="C:nucleus"/>
    <property type="evidence" value="ECO:0007669"/>
    <property type="project" value="TreeGrafter"/>
</dbReference>
<dbReference type="SMART" id="SM00220">
    <property type="entry name" value="S_TKc"/>
    <property type="match status" value="1"/>
</dbReference>
<dbReference type="PROSITE" id="PS00107">
    <property type="entry name" value="PROTEIN_KINASE_ATP"/>
    <property type="match status" value="1"/>
</dbReference>
<dbReference type="InterPro" id="IPR000719">
    <property type="entry name" value="Prot_kinase_dom"/>
</dbReference>
<dbReference type="GeneID" id="63784660"/>
<dbReference type="FunFam" id="1.10.510.10:FF:000624">
    <property type="entry name" value="Mitogen-activated protein kinase"/>
    <property type="match status" value="1"/>
</dbReference>
<dbReference type="RefSeq" id="XP_040722877.1">
    <property type="nucleotide sequence ID" value="XM_040868061.1"/>
</dbReference>
<dbReference type="FunFam" id="3.30.200.20:FF:000124">
    <property type="entry name" value="Cyclin-dependent kinase 4"/>
    <property type="match status" value="1"/>
</dbReference>
<dbReference type="InterPro" id="IPR011009">
    <property type="entry name" value="Kinase-like_dom_sf"/>
</dbReference>
<dbReference type="OrthoDB" id="1732493at2759"/>
<evidence type="ECO:0000313" key="14">
    <source>
        <dbReference type="Proteomes" id="UP000193685"/>
    </source>
</evidence>
<name>A0A1Y2F001_PROLT</name>
<dbReference type="PANTHER" id="PTHR24056">
    <property type="entry name" value="CELL DIVISION PROTEIN KINASE"/>
    <property type="match status" value="1"/>
</dbReference>
<comment type="catalytic activity">
    <reaction evidence="9">
        <text>L-seryl-[protein] + ATP = O-phospho-L-seryl-[protein] + ADP + H(+)</text>
        <dbReference type="Rhea" id="RHEA:17989"/>
        <dbReference type="Rhea" id="RHEA-COMP:9863"/>
        <dbReference type="Rhea" id="RHEA-COMP:11604"/>
        <dbReference type="ChEBI" id="CHEBI:15378"/>
        <dbReference type="ChEBI" id="CHEBI:29999"/>
        <dbReference type="ChEBI" id="CHEBI:30616"/>
        <dbReference type="ChEBI" id="CHEBI:83421"/>
        <dbReference type="ChEBI" id="CHEBI:456216"/>
        <dbReference type="EC" id="2.7.11.22"/>
    </reaction>
</comment>
<evidence type="ECO:0000256" key="5">
    <source>
        <dbReference type="ARBA" id="ARBA00022741"/>
    </source>
</evidence>
<dbReference type="AlphaFoldDB" id="A0A1Y2F001"/>
<comment type="caution">
    <text evidence="13">The sequence shown here is derived from an EMBL/GenBank/DDBJ whole genome shotgun (WGS) entry which is preliminary data.</text>
</comment>
<evidence type="ECO:0000256" key="1">
    <source>
        <dbReference type="ARBA" id="ARBA00006485"/>
    </source>
</evidence>
<evidence type="ECO:0000256" key="3">
    <source>
        <dbReference type="ARBA" id="ARBA00022527"/>
    </source>
</evidence>